<sequence>MLRIFRVGHTKELPDADPRYEYVDVQSMAEIEEAHLQLIIQKRKKAESEADNLNHRLTFIRFSHSHLQNFVLWKNDGLYMRFTKCDDELNVDASELPKTFYGDYDLRDSPVKIYYKDDYELDILMKACVTKNYILRHRELVPGEIPPYLWCLMPGNIPLGLYHAIEHWKNMADDDRVARIFYFTENDRIFCTTLGMGWRGKCIQVELITDCPRSYYDIAEMIYNFDLENDLELQLALRRNQNLATEIGQPLRFLGRTLQP</sequence>
<dbReference type="AlphaFoldDB" id="A0A367YKP4"/>
<reference evidence="1 2" key="1">
    <citation type="submission" date="2018-06" db="EMBL/GenBank/DDBJ databases">
        <title>Whole genome sequencing of Candida tropicalis (genome annotated by CSBL at Korea University).</title>
        <authorList>
            <person name="Ahn J."/>
        </authorList>
    </citation>
    <scope>NUCLEOTIDE SEQUENCE [LARGE SCALE GENOMIC DNA]</scope>
    <source>
        <strain evidence="1 2">ATCC 20962</strain>
    </source>
</reference>
<protein>
    <submittedName>
        <fullName evidence="1">Uncharacterized protein</fullName>
    </submittedName>
</protein>
<organism evidence="1 2">
    <name type="scientific">Candida viswanathii</name>
    <dbReference type="NCBI Taxonomy" id="5486"/>
    <lineage>
        <taxon>Eukaryota</taxon>
        <taxon>Fungi</taxon>
        <taxon>Dikarya</taxon>
        <taxon>Ascomycota</taxon>
        <taxon>Saccharomycotina</taxon>
        <taxon>Pichiomycetes</taxon>
        <taxon>Debaryomycetaceae</taxon>
        <taxon>Candida/Lodderomyces clade</taxon>
        <taxon>Candida</taxon>
    </lineage>
</organism>
<keyword evidence="2" id="KW-1185">Reference proteome</keyword>
<proteinExistence type="predicted"/>
<comment type="caution">
    <text evidence="1">The sequence shown here is derived from an EMBL/GenBank/DDBJ whole genome shotgun (WGS) entry which is preliminary data.</text>
</comment>
<name>A0A367YKP4_9ASCO</name>
<evidence type="ECO:0000313" key="1">
    <source>
        <dbReference type="EMBL" id="RCK66424.1"/>
    </source>
</evidence>
<gene>
    <name evidence="1" type="ORF">Cantr_02142</name>
</gene>
<dbReference type="EMBL" id="QLNQ01000015">
    <property type="protein sequence ID" value="RCK66424.1"/>
    <property type="molecule type" value="Genomic_DNA"/>
</dbReference>
<accession>A0A367YKP4</accession>
<evidence type="ECO:0000313" key="2">
    <source>
        <dbReference type="Proteomes" id="UP000253472"/>
    </source>
</evidence>
<dbReference type="Proteomes" id="UP000253472">
    <property type="component" value="Unassembled WGS sequence"/>
</dbReference>